<dbReference type="RefSeq" id="WP_202662201.1">
    <property type="nucleotide sequence ID" value="NZ_JAESVP010000009.1"/>
</dbReference>
<evidence type="ECO:0000313" key="10">
    <source>
        <dbReference type="EMBL" id="MBL4929654.1"/>
    </source>
</evidence>
<reference evidence="10" key="1">
    <citation type="submission" date="2021-01" db="EMBL/GenBank/DDBJ databases">
        <title>Genome seq and assembly of Tabrizicola sp. KVB23.</title>
        <authorList>
            <person name="Chhetri G."/>
        </authorList>
    </citation>
    <scope>NUCLEOTIDE SEQUENCE</scope>
    <source>
        <strain evidence="10">KVB23</strain>
    </source>
</reference>
<dbReference type="PANTHER" id="PTHR42929">
    <property type="entry name" value="INNER MEMBRANE ABC TRANSPORTER PERMEASE PROTEIN YDCU-RELATED-RELATED"/>
    <property type="match status" value="1"/>
</dbReference>
<evidence type="ECO:0000256" key="2">
    <source>
        <dbReference type="ARBA" id="ARBA00007069"/>
    </source>
</evidence>
<feature type="transmembrane region" description="Helical" evidence="8">
    <location>
        <begin position="183"/>
        <end position="206"/>
    </location>
</feature>
<keyword evidence="3 8" id="KW-0813">Transport</keyword>
<dbReference type="Gene3D" id="1.10.3720.10">
    <property type="entry name" value="MetI-like"/>
    <property type="match status" value="1"/>
</dbReference>
<dbReference type="GO" id="GO:0055085">
    <property type="term" value="P:transmembrane transport"/>
    <property type="evidence" value="ECO:0007669"/>
    <property type="project" value="InterPro"/>
</dbReference>
<evidence type="ECO:0000256" key="8">
    <source>
        <dbReference type="RuleBase" id="RU363032"/>
    </source>
</evidence>
<evidence type="ECO:0000256" key="1">
    <source>
        <dbReference type="ARBA" id="ARBA00004651"/>
    </source>
</evidence>
<dbReference type="PROSITE" id="PS50928">
    <property type="entry name" value="ABC_TM1"/>
    <property type="match status" value="1"/>
</dbReference>
<dbReference type="Proteomes" id="UP000619033">
    <property type="component" value="Unassembled WGS sequence"/>
</dbReference>
<dbReference type="InterPro" id="IPR000515">
    <property type="entry name" value="MetI-like"/>
</dbReference>
<dbReference type="GO" id="GO:0005886">
    <property type="term" value="C:plasma membrane"/>
    <property type="evidence" value="ECO:0007669"/>
    <property type="project" value="UniProtKB-SubCell"/>
</dbReference>
<dbReference type="PANTHER" id="PTHR42929:SF1">
    <property type="entry name" value="INNER MEMBRANE ABC TRANSPORTER PERMEASE PROTEIN YDCU-RELATED"/>
    <property type="match status" value="1"/>
</dbReference>
<dbReference type="AlphaFoldDB" id="A0A8J7MZD5"/>
<evidence type="ECO:0000256" key="5">
    <source>
        <dbReference type="ARBA" id="ARBA00022692"/>
    </source>
</evidence>
<evidence type="ECO:0000256" key="4">
    <source>
        <dbReference type="ARBA" id="ARBA00022475"/>
    </source>
</evidence>
<dbReference type="EMBL" id="JAESVP010000009">
    <property type="protein sequence ID" value="MBL4929654.1"/>
    <property type="molecule type" value="Genomic_DNA"/>
</dbReference>
<keyword evidence="11" id="KW-1185">Reference proteome</keyword>
<feature type="transmembrane region" description="Helical" evidence="8">
    <location>
        <begin position="282"/>
        <end position="302"/>
    </location>
</feature>
<evidence type="ECO:0000259" key="9">
    <source>
        <dbReference type="PROSITE" id="PS50928"/>
    </source>
</evidence>
<name>A0A8J7MZD5_9RHOB</name>
<gene>
    <name evidence="10" type="ORF">JI744_16230</name>
</gene>
<accession>A0A8J7MZD5</accession>
<comment type="similarity">
    <text evidence="2">Belongs to the binding-protein-dependent transport system permease family. CysTW subfamily.</text>
</comment>
<proteinExistence type="inferred from homology"/>
<keyword evidence="7 8" id="KW-0472">Membrane</keyword>
<organism evidence="10 11">
    <name type="scientific">Fuscibacter oryzae</name>
    <dbReference type="NCBI Taxonomy" id="2803939"/>
    <lineage>
        <taxon>Bacteria</taxon>
        <taxon>Pseudomonadati</taxon>
        <taxon>Pseudomonadota</taxon>
        <taxon>Alphaproteobacteria</taxon>
        <taxon>Rhodobacterales</taxon>
        <taxon>Paracoccaceae</taxon>
        <taxon>Fuscibacter</taxon>
    </lineage>
</organism>
<keyword evidence="6 8" id="KW-1133">Transmembrane helix</keyword>
<feature type="transmembrane region" description="Helical" evidence="8">
    <location>
        <begin position="85"/>
        <end position="110"/>
    </location>
</feature>
<evidence type="ECO:0000256" key="7">
    <source>
        <dbReference type="ARBA" id="ARBA00023136"/>
    </source>
</evidence>
<feature type="transmembrane region" description="Helical" evidence="8">
    <location>
        <begin position="122"/>
        <end position="145"/>
    </location>
</feature>
<dbReference type="CDD" id="cd06261">
    <property type="entry name" value="TM_PBP2"/>
    <property type="match status" value="1"/>
</dbReference>
<feature type="transmembrane region" description="Helical" evidence="8">
    <location>
        <begin position="26"/>
        <end position="52"/>
    </location>
</feature>
<keyword evidence="5 8" id="KW-0812">Transmembrane</keyword>
<sequence length="312" mass="33727">MPAPAIIQPKGLSDRLTALFWRRPRLLLGLLLVPPLFWLGVVYLGSLFSLLIQSFYSIDEFSGMVVPEFTLKTYAELFRAANLDIIIRTLLMAAAVTLGAALIAFPIAYYAARFAKGRWKAVFYLGIMLPLWSSYLVKVYAWKLILAKEGIVTWAAGITGTSSLLDAVLALPVVGGGSLSTSYIGMFLVFTYVWLPYMILPMQASLERVPTSMLEASADLGATRAQTFRTVVLPLAMPGVIAGSIFTFSLTLGDYIIPQIIGNSASFIGMAVYQLQGTAGNTPLAAAFAVVPILIMLAYLGFAKRAGAFDAL</sequence>
<evidence type="ECO:0000256" key="6">
    <source>
        <dbReference type="ARBA" id="ARBA00022989"/>
    </source>
</evidence>
<comment type="caution">
    <text evidence="10">The sequence shown here is derived from an EMBL/GenBank/DDBJ whole genome shotgun (WGS) entry which is preliminary data.</text>
</comment>
<keyword evidence="4" id="KW-1003">Cell membrane</keyword>
<comment type="subcellular location">
    <subcellularLocation>
        <location evidence="1 8">Cell membrane</location>
        <topology evidence="1 8">Multi-pass membrane protein</topology>
    </subcellularLocation>
</comment>
<evidence type="ECO:0000313" key="11">
    <source>
        <dbReference type="Proteomes" id="UP000619033"/>
    </source>
</evidence>
<dbReference type="SUPFAM" id="SSF161098">
    <property type="entry name" value="MetI-like"/>
    <property type="match status" value="1"/>
</dbReference>
<dbReference type="Pfam" id="PF00528">
    <property type="entry name" value="BPD_transp_1"/>
    <property type="match status" value="1"/>
</dbReference>
<protein>
    <submittedName>
        <fullName evidence="10">ABC transporter permease</fullName>
    </submittedName>
</protein>
<feature type="domain" description="ABC transmembrane type-1" evidence="9">
    <location>
        <begin position="86"/>
        <end position="303"/>
    </location>
</feature>
<feature type="transmembrane region" description="Helical" evidence="8">
    <location>
        <begin position="226"/>
        <end position="248"/>
    </location>
</feature>
<dbReference type="InterPro" id="IPR035906">
    <property type="entry name" value="MetI-like_sf"/>
</dbReference>
<evidence type="ECO:0000256" key="3">
    <source>
        <dbReference type="ARBA" id="ARBA00022448"/>
    </source>
</evidence>